<protein>
    <submittedName>
        <fullName evidence="4">Glycosyltransferase</fullName>
        <ecNumber evidence="4">2.4.-.-</ecNumber>
    </submittedName>
</protein>
<organism evidence="4 5">
    <name type="scientific">Streptodolium elevatio</name>
    <dbReference type="NCBI Taxonomy" id="3157996"/>
    <lineage>
        <taxon>Bacteria</taxon>
        <taxon>Bacillati</taxon>
        <taxon>Actinomycetota</taxon>
        <taxon>Actinomycetes</taxon>
        <taxon>Kitasatosporales</taxon>
        <taxon>Streptomycetaceae</taxon>
        <taxon>Streptodolium</taxon>
    </lineage>
</organism>
<dbReference type="Pfam" id="PF00534">
    <property type="entry name" value="Glycos_transf_1"/>
    <property type="match status" value="1"/>
</dbReference>
<evidence type="ECO:0000313" key="4">
    <source>
        <dbReference type="EMBL" id="MEU8133032.1"/>
    </source>
</evidence>
<proteinExistence type="predicted"/>
<comment type="caution">
    <text evidence="4">The sequence shown here is derived from an EMBL/GenBank/DDBJ whole genome shotgun (WGS) entry which is preliminary data.</text>
</comment>
<dbReference type="Gene3D" id="3.40.50.2000">
    <property type="entry name" value="Glycogen Phosphorylase B"/>
    <property type="match status" value="2"/>
</dbReference>
<sequence>MAAHARVFREPREAMARPPAAVVHHRDRMPCRPQQGDHSRPEKPGAPGDEDGTIRRTAVGPAPQSSHAVAWYGSPPGNRRLPTLLLRTTLRTIIDDTCGDPVADRGITVLVDGRIDGPDGIGRYTRQTVAALRARAETMTTADAGVYADADDTLGVRVEVLGPTGTGRYSRAEGDELAAAADRVGADLVHVLDYRMPWRGLTAPVIVSAHDVVRLVDPELCYTDRQFTARFGTRAFEALGVAVEDLRELTPHPGFDTANAPRHREFYARMMRLTASRAARIVVPTQVVLGQFAEFVDVGAPLLVSPWGVDHLPREPDDLDRGFLLYVGQARVHKRVGALVDAYAASDAYLAGVPLVLVGRDFAPGSAGAEQLREHPCAHRVMLLDTVDDALLAALYARAIALVHLASHEGYGFPPLEALAAGARVVASDIPTLREVLGDSAEFVHAESTASVAAAIDRVVSAPDPPALRIRRSARIRERRWSDHADTLIACYRAAVTA</sequence>
<dbReference type="Proteomes" id="UP001551482">
    <property type="component" value="Unassembled WGS sequence"/>
</dbReference>
<dbReference type="EC" id="2.4.-.-" evidence="4"/>
<name>A0ABV3DC77_9ACTN</name>
<reference evidence="4 5" key="1">
    <citation type="submission" date="2024-06" db="EMBL/GenBank/DDBJ databases">
        <title>The Natural Products Discovery Center: Release of the First 8490 Sequenced Strains for Exploring Actinobacteria Biosynthetic Diversity.</title>
        <authorList>
            <person name="Kalkreuter E."/>
            <person name="Kautsar S.A."/>
            <person name="Yang D."/>
            <person name="Bader C.D."/>
            <person name="Teijaro C.N."/>
            <person name="Fluegel L."/>
            <person name="Davis C.M."/>
            <person name="Simpson J.R."/>
            <person name="Lauterbach L."/>
            <person name="Steele A.D."/>
            <person name="Gui C."/>
            <person name="Meng S."/>
            <person name="Li G."/>
            <person name="Viehrig K."/>
            <person name="Ye F."/>
            <person name="Su P."/>
            <person name="Kiefer A.F."/>
            <person name="Nichols A."/>
            <person name="Cepeda A.J."/>
            <person name="Yan W."/>
            <person name="Fan B."/>
            <person name="Jiang Y."/>
            <person name="Adhikari A."/>
            <person name="Zheng C.-J."/>
            <person name="Schuster L."/>
            <person name="Cowan T.M."/>
            <person name="Smanski M.J."/>
            <person name="Chevrette M.G."/>
            <person name="De Carvalho L.P.S."/>
            <person name="Shen B."/>
        </authorList>
    </citation>
    <scope>NUCLEOTIDE SEQUENCE [LARGE SCALE GENOMIC DNA]</scope>
    <source>
        <strain evidence="4 5">NPDC048946</strain>
    </source>
</reference>
<dbReference type="InterPro" id="IPR001296">
    <property type="entry name" value="Glyco_trans_1"/>
</dbReference>
<dbReference type="RefSeq" id="WP_358349841.1">
    <property type="nucleotide sequence ID" value="NZ_JBEZFP010000010.1"/>
</dbReference>
<keyword evidence="1 4" id="KW-0808">Transferase</keyword>
<accession>A0ABV3DC77</accession>
<feature type="domain" description="Glycosyl transferase family 1" evidence="3">
    <location>
        <begin position="319"/>
        <end position="473"/>
    </location>
</feature>
<feature type="region of interest" description="Disordered" evidence="2">
    <location>
        <begin position="1"/>
        <end position="74"/>
    </location>
</feature>
<dbReference type="PANTHER" id="PTHR46401:SF2">
    <property type="entry name" value="GLYCOSYLTRANSFERASE WBBK-RELATED"/>
    <property type="match status" value="1"/>
</dbReference>
<evidence type="ECO:0000256" key="2">
    <source>
        <dbReference type="SAM" id="MobiDB-lite"/>
    </source>
</evidence>
<dbReference type="SUPFAM" id="SSF53756">
    <property type="entry name" value="UDP-Glycosyltransferase/glycogen phosphorylase"/>
    <property type="match status" value="1"/>
</dbReference>
<gene>
    <name evidence="4" type="ORF">AB0C36_05940</name>
</gene>
<dbReference type="EMBL" id="JBEZFP010000010">
    <property type="protein sequence ID" value="MEU8133032.1"/>
    <property type="molecule type" value="Genomic_DNA"/>
</dbReference>
<keyword evidence="5" id="KW-1185">Reference proteome</keyword>
<dbReference type="PANTHER" id="PTHR46401">
    <property type="entry name" value="GLYCOSYLTRANSFERASE WBBK-RELATED"/>
    <property type="match status" value="1"/>
</dbReference>
<keyword evidence="4" id="KW-0328">Glycosyltransferase</keyword>
<evidence type="ECO:0000313" key="5">
    <source>
        <dbReference type="Proteomes" id="UP001551482"/>
    </source>
</evidence>
<evidence type="ECO:0000256" key="1">
    <source>
        <dbReference type="ARBA" id="ARBA00022679"/>
    </source>
</evidence>
<dbReference type="GO" id="GO:0016757">
    <property type="term" value="F:glycosyltransferase activity"/>
    <property type="evidence" value="ECO:0007669"/>
    <property type="project" value="UniProtKB-KW"/>
</dbReference>
<evidence type="ECO:0000259" key="3">
    <source>
        <dbReference type="Pfam" id="PF00534"/>
    </source>
</evidence>